<name>A0A4D6N271_VIGUN</name>
<sequence>MVLFILVSSAGKGFVAVVVSSRDGGGNSSSGAMCSVLHTRWLPIWLPLISTVVSQ</sequence>
<feature type="signal peptide" evidence="1">
    <location>
        <begin position="1"/>
        <end position="15"/>
    </location>
</feature>
<dbReference type="AlphaFoldDB" id="A0A4D6N271"/>
<gene>
    <name evidence="2" type="ORF">DEO72_LG9g1965</name>
</gene>
<accession>A0A4D6N271</accession>
<keyword evidence="3" id="KW-1185">Reference proteome</keyword>
<reference evidence="2 3" key="1">
    <citation type="submission" date="2019-04" db="EMBL/GenBank/DDBJ databases">
        <title>An improved genome assembly and genetic linkage map for asparagus bean, Vigna unguiculata ssp. sesquipedialis.</title>
        <authorList>
            <person name="Xia Q."/>
            <person name="Zhang R."/>
            <person name="Dong Y."/>
        </authorList>
    </citation>
    <scope>NUCLEOTIDE SEQUENCE [LARGE SCALE GENOMIC DNA]</scope>
    <source>
        <tissue evidence="2">Leaf</tissue>
    </source>
</reference>
<evidence type="ECO:0000256" key="1">
    <source>
        <dbReference type="SAM" id="SignalP"/>
    </source>
</evidence>
<organism evidence="2 3">
    <name type="scientific">Vigna unguiculata</name>
    <name type="common">Cowpea</name>
    <dbReference type="NCBI Taxonomy" id="3917"/>
    <lineage>
        <taxon>Eukaryota</taxon>
        <taxon>Viridiplantae</taxon>
        <taxon>Streptophyta</taxon>
        <taxon>Embryophyta</taxon>
        <taxon>Tracheophyta</taxon>
        <taxon>Spermatophyta</taxon>
        <taxon>Magnoliopsida</taxon>
        <taxon>eudicotyledons</taxon>
        <taxon>Gunneridae</taxon>
        <taxon>Pentapetalae</taxon>
        <taxon>rosids</taxon>
        <taxon>fabids</taxon>
        <taxon>Fabales</taxon>
        <taxon>Fabaceae</taxon>
        <taxon>Papilionoideae</taxon>
        <taxon>50 kb inversion clade</taxon>
        <taxon>NPAAA clade</taxon>
        <taxon>indigoferoid/millettioid clade</taxon>
        <taxon>Phaseoleae</taxon>
        <taxon>Vigna</taxon>
    </lineage>
</organism>
<protein>
    <submittedName>
        <fullName evidence="2">Uncharacterized protein</fullName>
    </submittedName>
</protein>
<keyword evidence="1" id="KW-0732">Signal</keyword>
<dbReference type="Proteomes" id="UP000501690">
    <property type="component" value="Linkage Group LG9"/>
</dbReference>
<proteinExistence type="predicted"/>
<feature type="chain" id="PRO_5020034366" evidence="1">
    <location>
        <begin position="16"/>
        <end position="55"/>
    </location>
</feature>
<dbReference type="EMBL" id="CP039353">
    <property type="protein sequence ID" value="QCE06951.1"/>
    <property type="molecule type" value="Genomic_DNA"/>
</dbReference>
<evidence type="ECO:0000313" key="2">
    <source>
        <dbReference type="EMBL" id="QCE06951.1"/>
    </source>
</evidence>
<evidence type="ECO:0000313" key="3">
    <source>
        <dbReference type="Proteomes" id="UP000501690"/>
    </source>
</evidence>